<feature type="domain" description="Peptidase C1A papain C-terminal" evidence="6">
    <location>
        <begin position="6"/>
        <end position="212"/>
    </location>
</feature>
<comment type="similarity">
    <text evidence="1">Belongs to the peptidase C1 family.</text>
</comment>
<organism evidence="7 8">
    <name type="scientific">Lithocarpus litseifolius</name>
    <dbReference type="NCBI Taxonomy" id="425828"/>
    <lineage>
        <taxon>Eukaryota</taxon>
        <taxon>Viridiplantae</taxon>
        <taxon>Streptophyta</taxon>
        <taxon>Embryophyta</taxon>
        <taxon>Tracheophyta</taxon>
        <taxon>Spermatophyta</taxon>
        <taxon>Magnoliopsida</taxon>
        <taxon>eudicotyledons</taxon>
        <taxon>Gunneridae</taxon>
        <taxon>Pentapetalae</taxon>
        <taxon>rosids</taxon>
        <taxon>fabids</taxon>
        <taxon>Fagales</taxon>
        <taxon>Fagaceae</taxon>
        <taxon>Lithocarpus</taxon>
    </lineage>
</organism>
<evidence type="ECO:0000256" key="5">
    <source>
        <dbReference type="ARBA" id="ARBA00023157"/>
    </source>
</evidence>
<dbReference type="InterPro" id="IPR013128">
    <property type="entry name" value="Peptidase_C1A"/>
</dbReference>
<dbReference type="InterPro" id="IPR039417">
    <property type="entry name" value="Peptidase_C1A_papain-like"/>
</dbReference>
<keyword evidence="8" id="KW-1185">Reference proteome</keyword>
<gene>
    <name evidence="7" type="ORF">SO802_008156</name>
</gene>
<dbReference type="InterPro" id="IPR000668">
    <property type="entry name" value="Peptidase_C1A_C"/>
</dbReference>
<evidence type="ECO:0000313" key="8">
    <source>
        <dbReference type="Proteomes" id="UP001459277"/>
    </source>
</evidence>
<keyword evidence="2" id="KW-0645">Protease</keyword>
<proteinExistence type="inferred from homology"/>
<dbReference type="PANTHER" id="PTHR12411">
    <property type="entry name" value="CYSTEINE PROTEASE FAMILY C1-RELATED"/>
    <property type="match status" value="1"/>
</dbReference>
<evidence type="ECO:0000256" key="1">
    <source>
        <dbReference type="ARBA" id="ARBA00008455"/>
    </source>
</evidence>
<evidence type="ECO:0000256" key="2">
    <source>
        <dbReference type="ARBA" id="ARBA00022670"/>
    </source>
</evidence>
<dbReference type="CDD" id="cd02248">
    <property type="entry name" value="Peptidase_C1A"/>
    <property type="match status" value="1"/>
</dbReference>
<evidence type="ECO:0000256" key="4">
    <source>
        <dbReference type="ARBA" id="ARBA00022807"/>
    </source>
</evidence>
<dbReference type="GO" id="GO:0006508">
    <property type="term" value="P:proteolysis"/>
    <property type="evidence" value="ECO:0007669"/>
    <property type="project" value="UniProtKB-KW"/>
</dbReference>
<dbReference type="Proteomes" id="UP001459277">
    <property type="component" value="Unassembled WGS sequence"/>
</dbReference>
<name>A0AAW2DAM3_9ROSI</name>
<dbReference type="Pfam" id="PF00112">
    <property type="entry name" value="Peptidase_C1"/>
    <property type="match status" value="1"/>
</dbReference>
<dbReference type="SUPFAM" id="SSF54001">
    <property type="entry name" value="Cysteine proteinases"/>
    <property type="match status" value="1"/>
</dbReference>
<evidence type="ECO:0000256" key="3">
    <source>
        <dbReference type="ARBA" id="ARBA00022801"/>
    </source>
</evidence>
<evidence type="ECO:0000259" key="6">
    <source>
        <dbReference type="SMART" id="SM00645"/>
    </source>
</evidence>
<evidence type="ECO:0000313" key="7">
    <source>
        <dbReference type="EMBL" id="KAL0006654.1"/>
    </source>
</evidence>
<accession>A0AAW2DAM3</accession>
<keyword evidence="3" id="KW-0378">Hydrolase</keyword>
<reference evidence="7 8" key="1">
    <citation type="submission" date="2024-01" db="EMBL/GenBank/DDBJ databases">
        <title>A telomere-to-telomere, gap-free genome of sweet tea (Lithocarpus litseifolius).</title>
        <authorList>
            <person name="Zhou J."/>
        </authorList>
    </citation>
    <scope>NUCLEOTIDE SEQUENCE [LARGE SCALE GENOMIC DNA]</scope>
    <source>
        <strain evidence="7">Zhou-2022a</strain>
        <tissue evidence="7">Leaf</tissue>
    </source>
</reference>
<dbReference type="Gene3D" id="3.90.70.10">
    <property type="entry name" value="Cysteine proteinases"/>
    <property type="match status" value="1"/>
</dbReference>
<keyword evidence="5" id="KW-1015">Disulfide bond</keyword>
<dbReference type="EMBL" id="JAZDWU010000003">
    <property type="protein sequence ID" value="KAL0006654.1"/>
    <property type="molecule type" value="Genomic_DNA"/>
</dbReference>
<keyword evidence="4" id="KW-0788">Thiol protease</keyword>
<dbReference type="PROSITE" id="PS00639">
    <property type="entry name" value="THIOL_PROTEASE_HIS"/>
    <property type="match status" value="1"/>
</dbReference>
<dbReference type="InterPro" id="IPR025660">
    <property type="entry name" value="Pept_his_AS"/>
</dbReference>
<dbReference type="InterPro" id="IPR038765">
    <property type="entry name" value="Papain-like_cys_pep_sf"/>
</dbReference>
<dbReference type="SMART" id="SM00645">
    <property type="entry name" value="Pept_C1"/>
    <property type="match status" value="1"/>
</dbReference>
<protein>
    <recommendedName>
        <fullName evidence="6">Peptidase C1A papain C-terminal domain-containing protein</fullName>
    </recommendedName>
</protein>
<comment type="caution">
    <text evidence="7">The sequence shown here is derived from an EMBL/GenBank/DDBJ whole genome shotgun (WGS) entry which is preliminary data.</text>
</comment>
<dbReference type="GO" id="GO:0008234">
    <property type="term" value="F:cysteine-type peptidase activity"/>
    <property type="evidence" value="ECO:0007669"/>
    <property type="project" value="UniProtKB-KW"/>
</dbReference>
<dbReference type="AlphaFoldDB" id="A0AAW2DAM3"/>
<sequence>MSKGQLKQYCVRNGCCWAITAAAAVEVLWTLKDPLKRKIRLSAQELLDCCVEDPKNAGLEIDKKGCYRYITQKAFDWIADNGICYEEGYPFRGCRGKKEDNPTRSRAMVWIRKENGMSYKTIKDGDKDEIVRTLKHHPVAASMDLFKSFTDYKEGIYKTPQANDKYIGGHAILIVGYDIEDGEEYYLIKNSYGKQWGINGFGKVPGGFSTGSRKERQIKSKADAKNSQSCVPELVNNMHLASN</sequence>